<dbReference type="KEGG" id="pgin:FRZ67_17575"/>
<dbReference type="GO" id="GO:0032259">
    <property type="term" value="P:methylation"/>
    <property type="evidence" value="ECO:0007669"/>
    <property type="project" value="UniProtKB-KW"/>
</dbReference>
<dbReference type="Gene3D" id="3.40.50.150">
    <property type="entry name" value="Vaccinia Virus protein VP39"/>
    <property type="match status" value="1"/>
</dbReference>
<proteinExistence type="predicted"/>
<dbReference type="AlphaFoldDB" id="A0A5B8VBZ5"/>
<keyword evidence="2" id="KW-1185">Reference proteome</keyword>
<dbReference type="RefSeq" id="WP_147191673.1">
    <property type="nucleotide sequence ID" value="NZ_CP042435.1"/>
</dbReference>
<protein>
    <submittedName>
        <fullName evidence="1">Class I SAM-dependent methyltransferase</fullName>
    </submittedName>
</protein>
<dbReference type="InterPro" id="IPR029063">
    <property type="entry name" value="SAM-dependent_MTases_sf"/>
</dbReference>
<dbReference type="SUPFAM" id="SSF53335">
    <property type="entry name" value="S-adenosyl-L-methionine-dependent methyltransferases"/>
    <property type="match status" value="1"/>
</dbReference>
<keyword evidence="1" id="KW-0489">Methyltransferase</keyword>
<dbReference type="Pfam" id="PF13578">
    <property type="entry name" value="Methyltransf_24"/>
    <property type="match status" value="1"/>
</dbReference>
<dbReference type="GO" id="GO:0008168">
    <property type="term" value="F:methyltransferase activity"/>
    <property type="evidence" value="ECO:0007669"/>
    <property type="project" value="UniProtKB-KW"/>
</dbReference>
<dbReference type="Proteomes" id="UP000321533">
    <property type="component" value="Chromosome"/>
</dbReference>
<evidence type="ECO:0000313" key="2">
    <source>
        <dbReference type="Proteomes" id="UP000321533"/>
    </source>
</evidence>
<keyword evidence="1" id="KW-0808">Transferase</keyword>
<gene>
    <name evidence="1" type="ORF">FRZ67_17575</name>
</gene>
<evidence type="ECO:0000313" key="1">
    <source>
        <dbReference type="EMBL" id="QEC69030.1"/>
    </source>
</evidence>
<name>A0A5B8VBZ5_9BACT</name>
<sequence>MKKLSKTLKAIAAIIKNPWLLNNVLADDAVWQQYIEKSYQIKNGLPVVDINEISPNFSETLDCVAFLDGSSLPTDFALLKSLTKRFKDCSYFEIGTWRGESAINVAENCKECYTLNLSKEEIISLGLGEKYADLHGFFSKGKENIKHITGNSLTYDFKSVHKKFDLIFIDGDHRNEYVKNDTQKIFEHLIHEKSIVVWHDYAYNPEKYRPEVLAGILDGIPVAFRKNLYHVSNTMCAIFIREQFPASVLQSPVTPDKTFKIKIESRSI</sequence>
<dbReference type="OrthoDB" id="5464618at2"/>
<accession>A0A5B8VBZ5</accession>
<organism evidence="1 2">
    <name type="scientific">Panacibacter ginsenosidivorans</name>
    <dbReference type="NCBI Taxonomy" id="1813871"/>
    <lineage>
        <taxon>Bacteria</taxon>
        <taxon>Pseudomonadati</taxon>
        <taxon>Bacteroidota</taxon>
        <taxon>Chitinophagia</taxon>
        <taxon>Chitinophagales</taxon>
        <taxon>Chitinophagaceae</taxon>
        <taxon>Panacibacter</taxon>
    </lineage>
</organism>
<dbReference type="EMBL" id="CP042435">
    <property type="protein sequence ID" value="QEC69030.1"/>
    <property type="molecule type" value="Genomic_DNA"/>
</dbReference>
<reference evidence="1 2" key="1">
    <citation type="journal article" date="2016" name="Int. J. Syst. Evol. Microbiol.">
        <title>Panacibacter ginsenosidivorans gen. nov., sp. nov., with ginsenoside converting activity isolated from soil of a ginseng field.</title>
        <authorList>
            <person name="Siddiqi M.Z."/>
            <person name="Muhammad Shafi S."/>
            <person name="Choi K.D."/>
            <person name="Im W.T."/>
        </authorList>
    </citation>
    <scope>NUCLEOTIDE SEQUENCE [LARGE SCALE GENOMIC DNA]</scope>
    <source>
        <strain evidence="1 2">Gsoil1550</strain>
    </source>
</reference>